<evidence type="ECO:0000313" key="2">
    <source>
        <dbReference type="EMBL" id="MBX7482792.1"/>
    </source>
</evidence>
<feature type="transmembrane region" description="Helical" evidence="1">
    <location>
        <begin position="30"/>
        <end position="49"/>
    </location>
</feature>
<keyword evidence="1" id="KW-1133">Transmembrane helix</keyword>
<feature type="transmembrane region" description="Helical" evidence="1">
    <location>
        <begin position="54"/>
        <end position="74"/>
    </location>
</feature>
<sequence length="141" mass="15296">MNAIFLLAFWLFLLAALAIGWQAGDWHDRKAILAIAAAAALSAATHMFFPESIALALVALVDVALLAVIVRYALSSRKYWPIWFSACHATTLLFELAALFLPGDQHIIAERVAAFWSIPALLVMVAGLIADQRRGVTGPKP</sequence>
<dbReference type="Proteomes" id="UP000755104">
    <property type="component" value="Unassembled WGS sequence"/>
</dbReference>
<keyword evidence="3" id="KW-1185">Reference proteome</keyword>
<name>A0ABS7J649_9SPHN</name>
<dbReference type="RefSeq" id="WP_221558051.1">
    <property type="nucleotide sequence ID" value="NZ_JAIGNO010000005.1"/>
</dbReference>
<keyword evidence="1" id="KW-0812">Transmembrane</keyword>
<comment type="caution">
    <text evidence="2">The sequence shown here is derived from an EMBL/GenBank/DDBJ whole genome shotgun (WGS) entry which is preliminary data.</text>
</comment>
<evidence type="ECO:0000313" key="3">
    <source>
        <dbReference type="Proteomes" id="UP000755104"/>
    </source>
</evidence>
<keyword evidence="1" id="KW-0472">Membrane</keyword>
<evidence type="ECO:0000256" key="1">
    <source>
        <dbReference type="SAM" id="Phobius"/>
    </source>
</evidence>
<proteinExistence type="predicted"/>
<dbReference type="EMBL" id="JAIGNO010000005">
    <property type="protein sequence ID" value="MBX7482792.1"/>
    <property type="molecule type" value="Genomic_DNA"/>
</dbReference>
<protein>
    <submittedName>
        <fullName evidence="2">Uncharacterized protein</fullName>
    </submittedName>
</protein>
<reference evidence="2 3" key="1">
    <citation type="submission" date="2021-08" db="EMBL/GenBank/DDBJ databases">
        <title>Comparative Genomics Analysis of the Genus Qipengyuania Reveals Extensive Genetic Diversity and Metabolic Versatility, Including the Description of Fifteen Novel Species.</title>
        <authorList>
            <person name="Liu Y."/>
        </authorList>
    </citation>
    <scope>NUCLEOTIDE SEQUENCE [LARGE SCALE GENOMIC DNA]</scope>
    <source>
        <strain evidence="2 3">6D47A</strain>
    </source>
</reference>
<feature type="transmembrane region" description="Helical" evidence="1">
    <location>
        <begin position="113"/>
        <end position="130"/>
    </location>
</feature>
<feature type="transmembrane region" description="Helical" evidence="1">
    <location>
        <begin position="80"/>
        <end position="101"/>
    </location>
</feature>
<accession>A0ABS7J649</accession>
<gene>
    <name evidence="2" type="ORF">K3174_09615</name>
</gene>
<organism evidence="2 3">
    <name type="scientific">Qipengyuania qiaonensis</name>
    <dbReference type="NCBI Taxonomy" id="2867240"/>
    <lineage>
        <taxon>Bacteria</taxon>
        <taxon>Pseudomonadati</taxon>
        <taxon>Pseudomonadota</taxon>
        <taxon>Alphaproteobacteria</taxon>
        <taxon>Sphingomonadales</taxon>
        <taxon>Erythrobacteraceae</taxon>
        <taxon>Qipengyuania</taxon>
    </lineage>
</organism>